<keyword evidence="2" id="KW-1185">Reference proteome</keyword>
<dbReference type="Proteomes" id="UP000887566">
    <property type="component" value="Unplaced"/>
</dbReference>
<reference evidence="3" key="1">
    <citation type="submission" date="2022-11" db="UniProtKB">
        <authorList>
            <consortium name="WormBaseParasite"/>
        </authorList>
    </citation>
    <scope>IDENTIFICATION</scope>
</reference>
<protein>
    <submittedName>
        <fullName evidence="3">Uncharacterized protein</fullName>
    </submittedName>
</protein>
<evidence type="ECO:0000256" key="1">
    <source>
        <dbReference type="SAM" id="SignalP"/>
    </source>
</evidence>
<evidence type="ECO:0000313" key="3">
    <source>
        <dbReference type="WBParaSite" id="PSAMB.scaffold674size44089.g7889.t1"/>
    </source>
</evidence>
<evidence type="ECO:0000313" key="2">
    <source>
        <dbReference type="Proteomes" id="UP000887566"/>
    </source>
</evidence>
<dbReference type="WBParaSite" id="PSAMB.scaffold674size44089.g7889.t1">
    <property type="protein sequence ID" value="PSAMB.scaffold674size44089.g7889.t1"/>
    <property type="gene ID" value="PSAMB.scaffold674size44089.g7889"/>
</dbReference>
<accession>A0A914X7T3</accession>
<keyword evidence="1" id="KW-0732">Signal</keyword>
<feature type="signal peptide" evidence="1">
    <location>
        <begin position="1"/>
        <end position="23"/>
    </location>
</feature>
<sequence length="139" mass="14724">MSNLLKNCLVVAATVFYLCVKSADLCQRTATVPDTTSTSTSTTTTTTTSLGCPPLESLIADATAAFPPPVQNGMVTVEQVTLIRDGPALARHGLYESLERLLRQSSPLSSHSIEQIIGLAEFLACKSSLNLCPQILDGI</sequence>
<name>A0A914X7T3_9BILA</name>
<feature type="chain" id="PRO_5037954190" evidence="1">
    <location>
        <begin position="24"/>
        <end position="139"/>
    </location>
</feature>
<organism evidence="2 3">
    <name type="scientific">Plectus sambesii</name>
    <dbReference type="NCBI Taxonomy" id="2011161"/>
    <lineage>
        <taxon>Eukaryota</taxon>
        <taxon>Metazoa</taxon>
        <taxon>Ecdysozoa</taxon>
        <taxon>Nematoda</taxon>
        <taxon>Chromadorea</taxon>
        <taxon>Plectida</taxon>
        <taxon>Plectina</taxon>
        <taxon>Plectoidea</taxon>
        <taxon>Plectidae</taxon>
        <taxon>Plectus</taxon>
    </lineage>
</organism>
<proteinExistence type="predicted"/>
<dbReference type="AlphaFoldDB" id="A0A914X7T3"/>